<feature type="region of interest" description="Disordered" evidence="1">
    <location>
        <begin position="155"/>
        <end position="184"/>
    </location>
</feature>
<dbReference type="EMBL" id="JARIHO010000011">
    <property type="protein sequence ID" value="KAJ7353447.1"/>
    <property type="molecule type" value="Genomic_DNA"/>
</dbReference>
<feature type="compositionally biased region" description="Pro residues" evidence="1">
    <location>
        <begin position="498"/>
        <end position="507"/>
    </location>
</feature>
<feature type="region of interest" description="Disordered" evidence="1">
    <location>
        <begin position="495"/>
        <end position="514"/>
    </location>
</feature>
<name>A0AAD7AAL2_9AGAR</name>
<accession>A0AAD7AAL2</accession>
<reference evidence="2" key="1">
    <citation type="submission" date="2023-03" db="EMBL/GenBank/DDBJ databases">
        <title>Massive genome expansion in bonnet fungi (Mycena s.s.) driven by repeated elements and novel gene families across ecological guilds.</title>
        <authorList>
            <consortium name="Lawrence Berkeley National Laboratory"/>
            <person name="Harder C.B."/>
            <person name="Miyauchi S."/>
            <person name="Viragh M."/>
            <person name="Kuo A."/>
            <person name="Thoen E."/>
            <person name="Andreopoulos B."/>
            <person name="Lu D."/>
            <person name="Skrede I."/>
            <person name="Drula E."/>
            <person name="Henrissat B."/>
            <person name="Morin E."/>
            <person name="Kohler A."/>
            <person name="Barry K."/>
            <person name="LaButti K."/>
            <person name="Morin E."/>
            <person name="Salamov A."/>
            <person name="Lipzen A."/>
            <person name="Mereny Z."/>
            <person name="Hegedus B."/>
            <person name="Baldrian P."/>
            <person name="Stursova M."/>
            <person name="Weitz H."/>
            <person name="Taylor A."/>
            <person name="Grigoriev I.V."/>
            <person name="Nagy L.G."/>
            <person name="Martin F."/>
            <person name="Kauserud H."/>
        </authorList>
    </citation>
    <scope>NUCLEOTIDE SEQUENCE</scope>
    <source>
        <strain evidence="2">CBHHK002</strain>
    </source>
</reference>
<feature type="compositionally biased region" description="Basic and acidic residues" evidence="1">
    <location>
        <begin position="155"/>
        <end position="166"/>
    </location>
</feature>
<evidence type="ECO:0000313" key="2">
    <source>
        <dbReference type="EMBL" id="KAJ7353447.1"/>
    </source>
</evidence>
<comment type="caution">
    <text evidence="2">The sequence shown here is derived from an EMBL/GenBank/DDBJ whole genome shotgun (WGS) entry which is preliminary data.</text>
</comment>
<feature type="compositionally biased region" description="Acidic residues" evidence="1">
    <location>
        <begin position="167"/>
        <end position="184"/>
    </location>
</feature>
<dbReference type="Proteomes" id="UP001218218">
    <property type="component" value="Unassembled WGS sequence"/>
</dbReference>
<keyword evidence="3" id="KW-1185">Reference proteome</keyword>
<organism evidence="2 3">
    <name type="scientific">Mycena albidolilacea</name>
    <dbReference type="NCBI Taxonomy" id="1033008"/>
    <lineage>
        <taxon>Eukaryota</taxon>
        <taxon>Fungi</taxon>
        <taxon>Dikarya</taxon>
        <taxon>Basidiomycota</taxon>
        <taxon>Agaricomycotina</taxon>
        <taxon>Agaricomycetes</taxon>
        <taxon>Agaricomycetidae</taxon>
        <taxon>Agaricales</taxon>
        <taxon>Marasmiineae</taxon>
        <taxon>Mycenaceae</taxon>
        <taxon>Mycena</taxon>
    </lineage>
</organism>
<sequence length="918" mass="104866">MSSPNQRPNYIKIWTPRLRLFEEDKAVFDQEPFATVFDDFKTSRMVTRNHPNLWQQLSKTLSEHRWELHLTDWLCFTLGADIVDNMPADAVARGGKLFLDVLYTRFFYNGALEGEGLAYKLLEAAQNDNFKTHFRAFGELPADFALSEDLDRRETWDGDSEAGERDSDWEDYTAPYSDDEGDDPFDTDFVPMHYSSASDMDASDDESELDETFLANHMSPDGPAAPDLELPCFVGSPTHNALSVLPVVTPVSTAEGTDPQCWAQHIRDFFYPEINADEERSAQGVVNDLVSMRAVKKTVYTSQSFQCSLVESGLFKLLHDIACPGNLLERTHRDVEESFRWLEWKTSYAELIVRWVKPTLTLEEYKDPLPQPEPDYEFTEGDARELLQFISDHPEMHPWGFKPTASFVFLSLKCFVKSCDKWLVPCLRKLEYKRIEGWNSAIVYRELMRLPVFRNPGDCREELDRMNPRLAEVIRQTSHHRWFQNTLRKELHRADHPVVPPPLPPAEPSKMTKSAKRRIKKKARDAREQVPKRAGSHQRGLQVKKEVLGNTKAKQVKLAKDGDPKPCPKCFDLPLEERCIRVVWVKYRKCAHLIGGALTSALPGNRLQPKPPAKRRKGTTTPAKRLPPLRYYHPIKDLGMQVIEHRPAVYTRCGRDIVRFIWRRHNGTKEMVGSVRFKVFSERVLQYLINAHRLVKVRTIRRRDIMQRWAYGTMTATGSRQAAGGRKGDTYGPYACHRGDTPDDIKAFFSEAVTADALIEAGNTICPGLKNRIDTLTEKSGVNYLGRTGVTNFTCSNYISCIHVDKDMGLDDVLEKRSINKAHGDLFPCVQLEKLNCGPNDFNFGYVQWGVVVRTMANTEWLFNGRHAHATDIPSRSAMNADVVSSGKHPTCVGRNVDRGRRIEEIQCGYNLRPRVAL</sequence>
<feature type="region of interest" description="Disordered" evidence="1">
    <location>
        <begin position="601"/>
        <end position="626"/>
    </location>
</feature>
<evidence type="ECO:0000256" key="1">
    <source>
        <dbReference type="SAM" id="MobiDB-lite"/>
    </source>
</evidence>
<evidence type="ECO:0000313" key="3">
    <source>
        <dbReference type="Proteomes" id="UP001218218"/>
    </source>
</evidence>
<proteinExistence type="predicted"/>
<protein>
    <submittedName>
        <fullName evidence="2">Uncharacterized protein</fullName>
    </submittedName>
</protein>
<gene>
    <name evidence="2" type="ORF">DFH08DRAFT_856906</name>
</gene>
<dbReference type="AlphaFoldDB" id="A0AAD7AAL2"/>